<proteinExistence type="predicted"/>
<dbReference type="EMBL" id="CP086654">
    <property type="protein sequence ID" value="UEX89174.1"/>
    <property type="molecule type" value="Genomic_DNA"/>
</dbReference>
<evidence type="ECO:0000313" key="2">
    <source>
        <dbReference type="Proteomes" id="UP001197626"/>
    </source>
</evidence>
<protein>
    <submittedName>
        <fullName evidence="1">Zinc-finger domain-containing protein</fullName>
    </submittedName>
</protein>
<keyword evidence="2" id="KW-1185">Reference proteome</keyword>
<reference evidence="1 2" key="1">
    <citation type="journal article" date="2022" name="Pathogens">
        <title>Staphylococcus ratti sp. nov. Isolated from a Lab Rat.</title>
        <authorList>
            <person name="Kovarovic V."/>
            <person name="Sedlacek I."/>
            <person name="Petras P."/>
            <person name="Kralova S."/>
            <person name="Maslanova I."/>
            <person name="Svec P."/>
            <person name="Neumann-Schaal M."/>
            <person name="Botka T."/>
            <person name="Gelbicova T."/>
            <person name="Stankova E."/>
            <person name="Doskar J."/>
            <person name="Pantucek R."/>
        </authorList>
    </citation>
    <scope>NUCLEOTIDE SEQUENCE [LARGE SCALE GENOMIC DNA]</scope>
    <source>
        <strain evidence="1 2">CCM 9025</strain>
    </source>
</reference>
<organism evidence="1 2">
    <name type="scientific">Staphylococcus ratti</name>
    <dbReference type="NCBI Taxonomy" id="2892440"/>
    <lineage>
        <taxon>Bacteria</taxon>
        <taxon>Bacillati</taxon>
        <taxon>Bacillota</taxon>
        <taxon>Bacilli</taxon>
        <taxon>Bacillales</taxon>
        <taxon>Staphylococcaceae</taxon>
        <taxon>Staphylococcus</taxon>
    </lineage>
</organism>
<dbReference type="Proteomes" id="UP001197626">
    <property type="component" value="Chromosome"/>
</dbReference>
<keyword evidence="1" id="KW-0862">Zinc</keyword>
<accession>A0ABY3PA65</accession>
<sequence length="75" mass="8716">MIIVLCYILKGAIRVFTESKKRAISKIDNLMNQYCEHCLIKTHIRKSQNKTQAHHFCINECSIGKQIQQLGNELQ</sequence>
<name>A0ABY3PA65_9STAP</name>
<keyword evidence="1" id="KW-0863">Zinc-finger</keyword>
<dbReference type="GO" id="GO:0008270">
    <property type="term" value="F:zinc ion binding"/>
    <property type="evidence" value="ECO:0007669"/>
    <property type="project" value="UniProtKB-KW"/>
</dbReference>
<keyword evidence="1" id="KW-0479">Metal-binding</keyword>
<evidence type="ECO:0000313" key="1">
    <source>
        <dbReference type="EMBL" id="UEX89174.1"/>
    </source>
</evidence>
<gene>
    <name evidence="1" type="ORF">LN051_06200</name>
</gene>
<dbReference type="Pfam" id="PF10782">
    <property type="entry name" value="zf-C2HCIx2C"/>
    <property type="match status" value="1"/>
</dbReference>
<dbReference type="InterPro" id="IPR019718">
    <property type="entry name" value="DUF2602"/>
</dbReference>